<proteinExistence type="predicted"/>
<sequence>MPRYINVHQTSRNHTLATHMPAGDYGEEVTVHMTSDGLPFALPARPPSI</sequence>
<name>A0A397JIG8_9GLOM</name>
<dbReference type="EMBL" id="PQFF01000071">
    <property type="protein sequence ID" value="RHZ84763.1"/>
    <property type="molecule type" value="Genomic_DNA"/>
</dbReference>
<comment type="caution">
    <text evidence="1">The sequence shown here is derived from an EMBL/GenBank/DDBJ whole genome shotgun (WGS) entry which is preliminary data.</text>
</comment>
<keyword evidence="2" id="KW-1185">Reference proteome</keyword>
<dbReference type="Proteomes" id="UP000266861">
    <property type="component" value="Unassembled WGS sequence"/>
</dbReference>
<evidence type="ECO:0000313" key="1">
    <source>
        <dbReference type="EMBL" id="RHZ84763.1"/>
    </source>
</evidence>
<dbReference type="OrthoDB" id="10372855at2759"/>
<reference evidence="1 2" key="1">
    <citation type="submission" date="2018-08" db="EMBL/GenBank/DDBJ databases">
        <title>Genome and evolution of the arbuscular mycorrhizal fungus Diversispora epigaea (formerly Glomus versiforme) and its bacterial endosymbionts.</title>
        <authorList>
            <person name="Sun X."/>
            <person name="Fei Z."/>
            <person name="Harrison M."/>
        </authorList>
    </citation>
    <scope>NUCLEOTIDE SEQUENCE [LARGE SCALE GENOMIC DNA]</scope>
    <source>
        <strain evidence="1 2">IT104</strain>
    </source>
</reference>
<organism evidence="1 2">
    <name type="scientific">Diversispora epigaea</name>
    <dbReference type="NCBI Taxonomy" id="1348612"/>
    <lineage>
        <taxon>Eukaryota</taxon>
        <taxon>Fungi</taxon>
        <taxon>Fungi incertae sedis</taxon>
        <taxon>Mucoromycota</taxon>
        <taxon>Glomeromycotina</taxon>
        <taxon>Glomeromycetes</taxon>
        <taxon>Diversisporales</taxon>
        <taxon>Diversisporaceae</taxon>
        <taxon>Diversispora</taxon>
    </lineage>
</organism>
<protein>
    <submittedName>
        <fullName evidence="1">Uncharacterized protein</fullName>
    </submittedName>
</protein>
<gene>
    <name evidence="1" type="ORF">Glove_75g48</name>
</gene>
<evidence type="ECO:0000313" key="2">
    <source>
        <dbReference type="Proteomes" id="UP000266861"/>
    </source>
</evidence>
<accession>A0A397JIG8</accession>
<dbReference type="AlphaFoldDB" id="A0A397JIG8"/>